<protein>
    <submittedName>
        <fullName evidence="1">Uncharacterized protein</fullName>
    </submittedName>
</protein>
<dbReference type="AlphaFoldDB" id="A0A163ZPY6"/>
<dbReference type="RefSeq" id="WP_068731903.1">
    <property type="nucleotide sequence ID" value="NZ_LVYV01000008.1"/>
</dbReference>
<dbReference type="EMBL" id="LVYV01000008">
    <property type="protein sequence ID" value="KZD23727.1"/>
    <property type="molecule type" value="Genomic_DNA"/>
</dbReference>
<dbReference type="Proteomes" id="UP000076574">
    <property type="component" value="Unassembled WGS sequence"/>
</dbReference>
<reference evidence="1 2" key="1">
    <citation type="submission" date="2016-03" db="EMBL/GenBank/DDBJ databases">
        <title>Microsymbionts genomes from the relict species Vavilovia formosa (Stev.) Fed.</title>
        <authorList>
            <person name="Kopat V."/>
            <person name="Chirak E."/>
            <person name="Kimeklis A."/>
            <person name="Andronov E."/>
        </authorList>
    </citation>
    <scope>NUCLEOTIDE SEQUENCE [LARGE SCALE GENOMIC DNA]</scope>
    <source>
        <strain evidence="1 2">Vaf07</strain>
    </source>
</reference>
<dbReference type="OrthoDB" id="8241295at2"/>
<proteinExistence type="predicted"/>
<dbReference type="STRING" id="943830.A4A58_25555"/>
<sequence>MSWDKPFREPIELPDGNTLVSLRDAGAYITQLSPSEHDAKEWQTAMHCLIEAADYGGPVSFARLGVAQALHRHQEKVFDPTRKRSRWRKPGLS</sequence>
<gene>
    <name evidence="1" type="ORF">A4A58_25555</name>
</gene>
<keyword evidence="2" id="KW-1185">Reference proteome</keyword>
<evidence type="ECO:0000313" key="2">
    <source>
        <dbReference type="Proteomes" id="UP000076574"/>
    </source>
</evidence>
<accession>A0A163ZPY6</accession>
<comment type="caution">
    <text evidence="1">The sequence shown here is derived from an EMBL/GenBank/DDBJ whole genome shotgun (WGS) entry which is preliminary data.</text>
</comment>
<evidence type="ECO:0000313" key="1">
    <source>
        <dbReference type="EMBL" id="KZD23727.1"/>
    </source>
</evidence>
<organism evidence="1 2">
    <name type="scientific">Tardiphaga robiniae</name>
    <dbReference type="NCBI Taxonomy" id="943830"/>
    <lineage>
        <taxon>Bacteria</taxon>
        <taxon>Pseudomonadati</taxon>
        <taxon>Pseudomonadota</taxon>
        <taxon>Alphaproteobacteria</taxon>
        <taxon>Hyphomicrobiales</taxon>
        <taxon>Nitrobacteraceae</taxon>
        <taxon>Tardiphaga</taxon>
    </lineage>
</organism>
<name>A0A163ZPY6_9BRAD</name>